<feature type="region of interest" description="Disordered" evidence="1">
    <location>
        <begin position="41"/>
        <end position="86"/>
    </location>
</feature>
<keyword evidence="3" id="KW-1185">Reference proteome</keyword>
<evidence type="ECO:0000313" key="2">
    <source>
        <dbReference type="EMBL" id="PAV60753.1"/>
    </source>
</evidence>
<dbReference type="Proteomes" id="UP000218231">
    <property type="component" value="Unassembled WGS sequence"/>
</dbReference>
<evidence type="ECO:0000313" key="3">
    <source>
        <dbReference type="Proteomes" id="UP000218231"/>
    </source>
</evidence>
<accession>A0A2A2JG96</accession>
<evidence type="ECO:0000256" key="1">
    <source>
        <dbReference type="SAM" id="MobiDB-lite"/>
    </source>
</evidence>
<feature type="compositionally biased region" description="Polar residues" evidence="1">
    <location>
        <begin position="1"/>
        <end position="16"/>
    </location>
</feature>
<protein>
    <submittedName>
        <fullName evidence="2">Uncharacterized protein</fullName>
    </submittedName>
</protein>
<name>A0A2A2JG96_9BILA</name>
<organism evidence="2 3">
    <name type="scientific">Diploscapter pachys</name>
    <dbReference type="NCBI Taxonomy" id="2018661"/>
    <lineage>
        <taxon>Eukaryota</taxon>
        <taxon>Metazoa</taxon>
        <taxon>Ecdysozoa</taxon>
        <taxon>Nematoda</taxon>
        <taxon>Chromadorea</taxon>
        <taxon>Rhabditida</taxon>
        <taxon>Rhabditina</taxon>
        <taxon>Rhabditomorpha</taxon>
        <taxon>Rhabditoidea</taxon>
        <taxon>Rhabditidae</taxon>
        <taxon>Diploscapter</taxon>
    </lineage>
</organism>
<comment type="caution">
    <text evidence="2">The sequence shown here is derived from an EMBL/GenBank/DDBJ whole genome shotgun (WGS) entry which is preliminary data.</text>
</comment>
<dbReference type="EMBL" id="LIAE01010453">
    <property type="protein sequence ID" value="PAV60753.1"/>
    <property type="molecule type" value="Genomic_DNA"/>
</dbReference>
<proteinExistence type="predicted"/>
<feature type="region of interest" description="Disordered" evidence="1">
    <location>
        <begin position="1"/>
        <end position="24"/>
    </location>
</feature>
<feature type="compositionally biased region" description="Basic and acidic residues" evidence="1">
    <location>
        <begin position="52"/>
        <end position="68"/>
    </location>
</feature>
<gene>
    <name evidence="2" type="ORF">WR25_25420</name>
</gene>
<reference evidence="2 3" key="1">
    <citation type="journal article" date="2017" name="Curr. Biol.">
        <title>Genome architecture and evolution of a unichromosomal asexual nematode.</title>
        <authorList>
            <person name="Fradin H."/>
            <person name="Zegar C."/>
            <person name="Gutwein M."/>
            <person name="Lucas J."/>
            <person name="Kovtun M."/>
            <person name="Corcoran D."/>
            <person name="Baugh L.R."/>
            <person name="Kiontke K."/>
            <person name="Gunsalus K."/>
            <person name="Fitch D.H."/>
            <person name="Piano F."/>
        </authorList>
    </citation>
    <scope>NUCLEOTIDE SEQUENCE [LARGE SCALE GENOMIC DNA]</scope>
    <source>
        <strain evidence="2">PF1309</strain>
    </source>
</reference>
<dbReference type="AlphaFoldDB" id="A0A2A2JG96"/>
<sequence length="86" mass="9554">MFLFSSVGTPLTSNESGKAKDSFDLHQNVRIQHLGKLQKQGTEMNLTNGKAHKLEGPRRDVLGNKQMEDLNEPDDGKYAAIEEQLG</sequence>